<evidence type="ECO:0000313" key="2">
    <source>
        <dbReference type="EMBL" id="TGN76348.1"/>
    </source>
</evidence>
<keyword evidence="3" id="KW-1185">Reference proteome</keyword>
<dbReference type="GeneID" id="95448746"/>
<dbReference type="EMBL" id="SRRT01000004">
    <property type="protein sequence ID" value="TGN76348.1"/>
    <property type="molecule type" value="Genomic_DNA"/>
</dbReference>
<dbReference type="AlphaFoldDB" id="A0A4Z1D2T8"/>
<proteinExistence type="predicted"/>
<name>A0A4Z1D2T8_9ACTN</name>
<gene>
    <name evidence="2" type="ORF">E5083_14180</name>
</gene>
<dbReference type="CDD" id="cd04301">
    <property type="entry name" value="NAT_SF"/>
    <property type="match status" value="1"/>
</dbReference>
<protein>
    <submittedName>
        <fullName evidence="2">GNAT family N-acetyltransferase</fullName>
    </submittedName>
</protein>
<dbReference type="Proteomes" id="UP000298159">
    <property type="component" value="Unassembled WGS sequence"/>
</dbReference>
<feature type="domain" description="N-acetyltransferase" evidence="1">
    <location>
        <begin position="173"/>
        <end position="315"/>
    </location>
</feature>
<dbReference type="SUPFAM" id="SSF55729">
    <property type="entry name" value="Acyl-CoA N-acyltransferases (Nat)"/>
    <property type="match status" value="1"/>
</dbReference>
<evidence type="ECO:0000259" key="1">
    <source>
        <dbReference type="PROSITE" id="PS51186"/>
    </source>
</evidence>
<reference evidence="2 3" key="1">
    <citation type="submission" date="2019-04" db="EMBL/GenBank/DDBJ databases">
        <title>Streptomyces sp. nov. Bv016 isolated from bark of Buahinia variegata.</title>
        <authorList>
            <person name="Kanchanasin P."/>
            <person name="Tanasupawat S."/>
            <person name="Yuki M."/>
            <person name="Kudo T."/>
        </authorList>
    </citation>
    <scope>NUCLEOTIDE SEQUENCE [LARGE SCALE GENOMIC DNA]</scope>
    <source>
        <strain evidence="2 3">Bv016</strain>
    </source>
</reference>
<dbReference type="Gene3D" id="3.40.630.30">
    <property type="match status" value="1"/>
</dbReference>
<dbReference type="InterPro" id="IPR016181">
    <property type="entry name" value="Acyl_CoA_acyltransferase"/>
</dbReference>
<accession>A0A4Z1D2T8</accession>
<comment type="caution">
    <text evidence="2">The sequence shown here is derived from an EMBL/GenBank/DDBJ whole genome shotgun (WGS) entry which is preliminary data.</text>
</comment>
<keyword evidence="2" id="KW-0808">Transferase</keyword>
<evidence type="ECO:0000313" key="3">
    <source>
        <dbReference type="Proteomes" id="UP000298159"/>
    </source>
</evidence>
<dbReference type="RefSeq" id="WP_135786044.1">
    <property type="nucleotide sequence ID" value="NZ_SRRT01000004.1"/>
</dbReference>
<dbReference type="GO" id="GO:0016747">
    <property type="term" value="F:acyltransferase activity, transferring groups other than amino-acyl groups"/>
    <property type="evidence" value="ECO:0007669"/>
    <property type="project" value="InterPro"/>
</dbReference>
<sequence>MTDSALLAASDIPVMQGLAQRVTALRPDLISAGASYGELAWIYGKGHATQGHTWRRQLWFAGDELVAWGWAFLPRRVRRDDGSVSDITGASLSHQVHPDHAGLVDEVIDWYDAVAAGLERTALPTTADEFALTRWAAHGYQPDRQALADTGDWTQLNQRDLTDLEQPVLPPGFRFRTAEEAGPQAAVQAHLDAWSPSPYTAQSYEGVRRTAAYRADLHVLVEAPDGTMASSAIMWLDHMNKTVEFEPVGSHPAYRRLGLAHAMMLHGMHLARAAGATHATVVCLGAPSHPKARGLYYGLGFRELSRDAPLIKPAG</sequence>
<organism evidence="2 3">
    <name type="scientific">Streptomyces bauhiniae</name>
    <dbReference type="NCBI Taxonomy" id="2340725"/>
    <lineage>
        <taxon>Bacteria</taxon>
        <taxon>Bacillati</taxon>
        <taxon>Actinomycetota</taxon>
        <taxon>Actinomycetes</taxon>
        <taxon>Kitasatosporales</taxon>
        <taxon>Streptomycetaceae</taxon>
        <taxon>Streptomyces</taxon>
    </lineage>
</organism>
<dbReference type="PROSITE" id="PS51186">
    <property type="entry name" value="GNAT"/>
    <property type="match status" value="1"/>
</dbReference>
<dbReference type="Pfam" id="PF00583">
    <property type="entry name" value="Acetyltransf_1"/>
    <property type="match status" value="1"/>
</dbReference>
<dbReference type="InterPro" id="IPR000182">
    <property type="entry name" value="GNAT_dom"/>
</dbReference>